<protein>
    <submittedName>
        <fullName evidence="2">Uncharacterized protein</fullName>
    </submittedName>
</protein>
<keyword evidence="3" id="KW-1185">Reference proteome</keyword>
<dbReference type="Proteomes" id="UP001218188">
    <property type="component" value="Unassembled WGS sequence"/>
</dbReference>
<sequence>MKLDSVLAPGSSGAKEFFDRASGFPVGIAALIEQPISGVILWGITNNHRDRTDELGWLIPVLNEALCSEYEQAWKEEDELSPESQSTPATDEEPIPTNPRLIDIRARRAQLGSLIGITFIHEGMHAYLRWRLGDCIDPATFNTLELNPGQKCESGWELEYLLFRGIVHAQITREGSEKADRFRRIENLWLQVDSRPATKHNASAGPLIDLPPAIFRLISNSCLADFHNHLLQSVLTTRTLAACFQSKSTPLTAETVVCANNRVLLRIGPALDKVPEPRFPPLLSPVPHCGLALERFGYGPDMGRSCDFGIYSDI</sequence>
<proteinExistence type="predicted"/>
<evidence type="ECO:0000313" key="2">
    <source>
        <dbReference type="EMBL" id="KAJ7045059.1"/>
    </source>
</evidence>
<feature type="non-terminal residue" evidence="2">
    <location>
        <position position="1"/>
    </location>
</feature>
<comment type="caution">
    <text evidence="2">The sequence shown here is derived from an EMBL/GenBank/DDBJ whole genome shotgun (WGS) entry which is preliminary data.</text>
</comment>
<evidence type="ECO:0000256" key="1">
    <source>
        <dbReference type="SAM" id="MobiDB-lite"/>
    </source>
</evidence>
<name>A0AAD6TF36_9AGAR</name>
<feature type="region of interest" description="Disordered" evidence="1">
    <location>
        <begin position="77"/>
        <end position="98"/>
    </location>
</feature>
<gene>
    <name evidence="2" type="ORF">C8F04DRAFT_1067571</name>
</gene>
<dbReference type="EMBL" id="JARJCM010000005">
    <property type="protein sequence ID" value="KAJ7045059.1"/>
    <property type="molecule type" value="Genomic_DNA"/>
</dbReference>
<evidence type="ECO:0000313" key="3">
    <source>
        <dbReference type="Proteomes" id="UP001218188"/>
    </source>
</evidence>
<dbReference type="AlphaFoldDB" id="A0AAD6TF36"/>
<reference evidence="2" key="1">
    <citation type="submission" date="2023-03" db="EMBL/GenBank/DDBJ databases">
        <title>Massive genome expansion in bonnet fungi (Mycena s.s.) driven by repeated elements and novel gene families across ecological guilds.</title>
        <authorList>
            <consortium name="Lawrence Berkeley National Laboratory"/>
            <person name="Harder C.B."/>
            <person name="Miyauchi S."/>
            <person name="Viragh M."/>
            <person name="Kuo A."/>
            <person name="Thoen E."/>
            <person name="Andreopoulos B."/>
            <person name="Lu D."/>
            <person name="Skrede I."/>
            <person name="Drula E."/>
            <person name="Henrissat B."/>
            <person name="Morin E."/>
            <person name="Kohler A."/>
            <person name="Barry K."/>
            <person name="LaButti K."/>
            <person name="Morin E."/>
            <person name="Salamov A."/>
            <person name="Lipzen A."/>
            <person name="Mereny Z."/>
            <person name="Hegedus B."/>
            <person name="Baldrian P."/>
            <person name="Stursova M."/>
            <person name="Weitz H."/>
            <person name="Taylor A."/>
            <person name="Grigoriev I.V."/>
            <person name="Nagy L.G."/>
            <person name="Martin F."/>
            <person name="Kauserud H."/>
        </authorList>
    </citation>
    <scope>NUCLEOTIDE SEQUENCE</scope>
    <source>
        <strain evidence="2">CBHHK200</strain>
    </source>
</reference>
<accession>A0AAD6TF36</accession>
<organism evidence="2 3">
    <name type="scientific">Mycena alexandri</name>
    <dbReference type="NCBI Taxonomy" id="1745969"/>
    <lineage>
        <taxon>Eukaryota</taxon>
        <taxon>Fungi</taxon>
        <taxon>Dikarya</taxon>
        <taxon>Basidiomycota</taxon>
        <taxon>Agaricomycotina</taxon>
        <taxon>Agaricomycetes</taxon>
        <taxon>Agaricomycetidae</taxon>
        <taxon>Agaricales</taxon>
        <taxon>Marasmiineae</taxon>
        <taxon>Mycenaceae</taxon>
        <taxon>Mycena</taxon>
    </lineage>
</organism>